<dbReference type="STRING" id="1817841.A3B10_03480"/>
<dbReference type="Pfam" id="PF02195">
    <property type="entry name" value="ParB_N"/>
    <property type="match status" value="1"/>
</dbReference>
<dbReference type="NCBIfam" id="TIGR00180">
    <property type="entry name" value="parB_part"/>
    <property type="match status" value="1"/>
</dbReference>
<evidence type="ECO:0000313" key="6">
    <source>
        <dbReference type="Proteomes" id="UP000177281"/>
    </source>
</evidence>
<dbReference type="InterPro" id="IPR041468">
    <property type="entry name" value="HTH_ParB/Spo0J"/>
</dbReference>
<dbReference type="Gene3D" id="3.90.1530.30">
    <property type="match status" value="1"/>
</dbReference>
<reference evidence="5 6" key="1">
    <citation type="journal article" date="2016" name="Nat. Commun.">
        <title>Thousands of microbial genomes shed light on interconnected biogeochemical processes in an aquifer system.</title>
        <authorList>
            <person name="Anantharaman K."/>
            <person name="Brown C.T."/>
            <person name="Hug L.A."/>
            <person name="Sharon I."/>
            <person name="Castelle C.J."/>
            <person name="Probst A.J."/>
            <person name="Thomas B.C."/>
            <person name="Singh A."/>
            <person name="Wilkins M.J."/>
            <person name="Karaoz U."/>
            <person name="Brodie E.L."/>
            <person name="Williams K.H."/>
            <person name="Hubbard S.S."/>
            <person name="Banfield J.F."/>
        </authorList>
    </citation>
    <scope>NUCLEOTIDE SEQUENCE [LARGE SCALE GENOMIC DNA]</scope>
</reference>
<dbReference type="Proteomes" id="UP000177281">
    <property type="component" value="Unassembled WGS sequence"/>
</dbReference>
<organism evidence="5 6">
    <name type="scientific">Candidatus Doudnabacteria bacterium RIFCSPLOWO2_01_FULL_44_21</name>
    <dbReference type="NCBI Taxonomy" id="1817841"/>
    <lineage>
        <taxon>Bacteria</taxon>
        <taxon>Candidatus Doudnaibacteriota</taxon>
    </lineage>
</organism>
<evidence type="ECO:0000313" key="5">
    <source>
        <dbReference type="EMBL" id="OGE94826.1"/>
    </source>
</evidence>
<dbReference type="InterPro" id="IPR050336">
    <property type="entry name" value="Chromosome_partition/occlusion"/>
</dbReference>
<dbReference type="GO" id="GO:0007059">
    <property type="term" value="P:chromosome segregation"/>
    <property type="evidence" value="ECO:0007669"/>
    <property type="project" value="UniProtKB-KW"/>
</dbReference>
<dbReference type="PANTHER" id="PTHR33375:SF1">
    <property type="entry name" value="CHROMOSOME-PARTITIONING PROTEIN PARB-RELATED"/>
    <property type="match status" value="1"/>
</dbReference>
<dbReference type="FunFam" id="1.10.10.2830:FF:000001">
    <property type="entry name" value="Chromosome partitioning protein ParB"/>
    <property type="match status" value="1"/>
</dbReference>
<dbReference type="Pfam" id="PF17762">
    <property type="entry name" value="HTH_ParB"/>
    <property type="match status" value="1"/>
</dbReference>
<evidence type="ECO:0000259" key="4">
    <source>
        <dbReference type="SMART" id="SM00470"/>
    </source>
</evidence>
<accession>A0A1F5PY36</accession>
<dbReference type="Pfam" id="PF23552">
    <property type="entry name" value="ParB_C"/>
    <property type="match status" value="1"/>
</dbReference>
<comment type="similarity">
    <text evidence="1">Belongs to the ParB family.</text>
</comment>
<proteinExistence type="inferred from homology"/>
<dbReference type="CDD" id="cd16393">
    <property type="entry name" value="SPO0J_N"/>
    <property type="match status" value="1"/>
</dbReference>
<dbReference type="EMBL" id="MFFB01000007">
    <property type="protein sequence ID" value="OGE94826.1"/>
    <property type="molecule type" value="Genomic_DNA"/>
</dbReference>
<sequence length="284" mass="32078">MEENKQSPTESKFVPPPENLPVVKLAEISIDLIKPNPWQPRKTFNEQSLQELSASIKEHGILQPLVVVPLVDGFYQLIIGERRLRAAKLAGLTLVPAVIHDYIEEQKKLELALIENIQRHNLDPIEEATAYQQLIDQYKLTQEEVARKVGKGRTTITNMLRLLHLPLKIQNALSEGTISEGHARAILGLTGMEKQIALYEMVIAQNMTVRDVEEKVRELLERAKIVRAPRVSTDPAILALESELRGKLGTKVRVQKSGESGKITIEFYSQEELNSFLDKINKLD</sequence>
<dbReference type="AlphaFoldDB" id="A0A1F5PY36"/>
<evidence type="ECO:0000256" key="2">
    <source>
        <dbReference type="ARBA" id="ARBA00022829"/>
    </source>
</evidence>
<feature type="domain" description="ParB-like N-terminal" evidence="4">
    <location>
        <begin position="26"/>
        <end position="117"/>
    </location>
</feature>
<dbReference type="InterPro" id="IPR057240">
    <property type="entry name" value="ParB_dimer_C"/>
</dbReference>
<comment type="caution">
    <text evidence="5">The sequence shown here is derived from an EMBL/GenBank/DDBJ whole genome shotgun (WGS) entry which is preliminary data.</text>
</comment>
<evidence type="ECO:0000256" key="1">
    <source>
        <dbReference type="ARBA" id="ARBA00006295"/>
    </source>
</evidence>
<evidence type="ECO:0000256" key="3">
    <source>
        <dbReference type="ARBA" id="ARBA00023125"/>
    </source>
</evidence>
<dbReference type="GO" id="GO:0003677">
    <property type="term" value="F:DNA binding"/>
    <property type="evidence" value="ECO:0007669"/>
    <property type="project" value="UniProtKB-KW"/>
</dbReference>
<keyword evidence="3" id="KW-0238">DNA-binding</keyword>
<keyword evidence="2" id="KW-0159">Chromosome partition</keyword>
<dbReference type="FunFam" id="3.90.1530.30:FF:000001">
    <property type="entry name" value="Chromosome partitioning protein ParB"/>
    <property type="match status" value="1"/>
</dbReference>
<protein>
    <recommendedName>
        <fullName evidence="4">ParB-like N-terminal domain-containing protein</fullName>
    </recommendedName>
</protein>
<dbReference type="InterPro" id="IPR036086">
    <property type="entry name" value="ParB/Sulfiredoxin_sf"/>
</dbReference>
<dbReference type="GO" id="GO:0045881">
    <property type="term" value="P:positive regulation of sporulation resulting in formation of a cellular spore"/>
    <property type="evidence" value="ECO:0007669"/>
    <property type="project" value="TreeGrafter"/>
</dbReference>
<dbReference type="PANTHER" id="PTHR33375">
    <property type="entry name" value="CHROMOSOME-PARTITIONING PROTEIN PARB-RELATED"/>
    <property type="match status" value="1"/>
</dbReference>
<dbReference type="InterPro" id="IPR003115">
    <property type="entry name" value="ParB_N"/>
</dbReference>
<name>A0A1F5PY36_9BACT</name>
<gene>
    <name evidence="5" type="ORF">A3B10_03480</name>
</gene>
<dbReference type="Gene3D" id="1.10.10.2830">
    <property type="match status" value="1"/>
</dbReference>
<dbReference type="SUPFAM" id="SSF110849">
    <property type="entry name" value="ParB/Sulfiredoxin"/>
    <property type="match status" value="1"/>
</dbReference>
<dbReference type="SMART" id="SM00470">
    <property type="entry name" value="ParB"/>
    <property type="match status" value="1"/>
</dbReference>
<dbReference type="GO" id="GO:0005694">
    <property type="term" value="C:chromosome"/>
    <property type="evidence" value="ECO:0007669"/>
    <property type="project" value="TreeGrafter"/>
</dbReference>
<dbReference type="InterPro" id="IPR004437">
    <property type="entry name" value="ParB/RepB/Spo0J"/>
</dbReference>